<proteinExistence type="inferred from homology"/>
<dbReference type="Proteomes" id="UP001163828">
    <property type="component" value="Unassembled WGS sequence"/>
</dbReference>
<dbReference type="PANTHER" id="PTHR12428">
    <property type="entry name" value="OXA1"/>
    <property type="match status" value="1"/>
</dbReference>
<evidence type="ECO:0000256" key="7">
    <source>
        <dbReference type="ARBA" id="ARBA00023128"/>
    </source>
</evidence>
<feature type="compositionally biased region" description="Low complexity" evidence="10">
    <location>
        <begin position="166"/>
        <end position="180"/>
    </location>
</feature>
<comment type="subcellular location">
    <subcellularLocation>
        <location evidence="9">Membrane</location>
        <topology evidence="9">Multi-pass membrane protein</topology>
    </subcellularLocation>
    <subcellularLocation>
        <location evidence="1">Mitochondrion inner membrane</location>
        <topology evidence="1">Multi-pass membrane protein</topology>
    </subcellularLocation>
</comment>
<evidence type="ECO:0000259" key="12">
    <source>
        <dbReference type="Pfam" id="PF02096"/>
    </source>
</evidence>
<feature type="compositionally biased region" description="Polar residues" evidence="10">
    <location>
        <begin position="192"/>
        <end position="206"/>
    </location>
</feature>
<evidence type="ECO:0000313" key="14">
    <source>
        <dbReference type="Proteomes" id="UP001163828"/>
    </source>
</evidence>
<feature type="transmembrane region" description="Helical" evidence="11">
    <location>
        <begin position="289"/>
        <end position="309"/>
    </location>
</feature>
<gene>
    <name evidence="13" type="ORF">F5050DRAFT_1711261</name>
</gene>
<evidence type="ECO:0000256" key="6">
    <source>
        <dbReference type="ARBA" id="ARBA00022989"/>
    </source>
</evidence>
<keyword evidence="14" id="KW-1185">Reference proteome</keyword>
<feature type="transmembrane region" description="Helical" evidence="11">
    <location>
        <begin position="455"/>
        <end position="477"/>
    </location>
</feature>
<evidence type="ECO:0000256" key="4">
    <source>
        <dbReference type="ARBA" id="ARBA00022792"/>
    </source>
</evidence>
<keyword evidence="5" id="KW-0809">Transit peptide</keyword>
<evidence type="ECO:0000256" key="9">
    <source>
        <dbReference type="RuleBase" id="RU003945"/>
    </source>
</evidence>
<evidence type="ECO:0000256" key="3">
    <source>
        <dbReference type="ARBA" id="ARBA00022692"/>
    </source>
</evidence>
<sequence length="551" mass="60938">MPRMTITEEGEYEEKRAENCEKQADCRRYKLKGNAKKVPQAVEVNLNGSTNNRTDVELLEHTPSFRERFEKQKSIWHVTVGRQVKISQGAKTTRTRAFLHCPASLFSYLAVTELCGSLDSLWLFLSLWDLRTPKFGRFKMSSLVINCFKSHARTTFSVWPFSKTTPSYPPGSSTPTPTSPGLIPETERGESAISQSSDIPTPNETISPEPVSSGLSNSLPEGVELSPPVDLLSPDAVDAAINAANAAHSIIPPALQLGDLASLGLISYTPAGLVRWSFELINVGTGLSWFWTIIAGTLFWRLALLPVLVKTLQFSSRMHLIQPQTQAIVQQTMQARQKGDMLAMQKLQKDQVELYKSVGLSPLQGLIGPVFQLPVALGMFIGLKKMCELPVPQLTVSGVDWLPDLTAVDPTGIMAPAFAVTLFWQMTVSARDMNVQAQPGMAHVMNLMRFPGAPLFSLFMTTLPSGLVLSVIVAAIATGFQSLIFRIPAVRSYFGILPPPKVQGRQGLPSFKETFTYVKDWWKNKWREAKEDAIGRAEQQKLKSGPPRRRL</sequence>
<comment type="caution">
    <text evidence="13">The sequence shown here is derived from an EMBL/GenBank/DDBJ whole genome shotgun (WGS) entry which is preliminary data.</text>
</comment>
<feature type="domain" description="Membrane insertase YidC/Oxa/ALB C-terminal" evidence="12">
    <location>
        <begin position="289"/>
        <end position="485"/>
    </location>
</feature>
<dbReference type="PANTHER" id="PTHR12428:SF66">
    <property type="entry name" value="MITOCHONDRIAL INNER MEMBRANE PROTEIN OXA1L"/>
    <property type="match status" value="1"/>
</dbReference>
<organism evidence="13 14">
    <name type="scientific">Lentinula boryana</name>
    <dbReference type="NCBI Taxonomy" id="40481"/>
    <lineage>
        <taxon>Eukaryota</taxon>
        <taxon>Fungi</taxon>
        <taxon>Dikarya</taxon>
        <taxon>Basidiomycota</taxon>
        <taxon>Agaricomycotina</taxon>
        <taxon>Agaricomycetes</taxon>
        <taxon>Agaricomycetidae</taxon>
        <taxon>Agaricales</taxon>
        <taxon>Marasmiineae</taxon>
        <taxon>Omphalotaceae</taxon>
        <taxon>Lentinula</taxon>
    </lineage>
</organism>
<dbReference type="InterPro" id="IPR001708">
    <property type="entry name" value="YidC/ALB3/OXA1/COX18"/>
</dbReference>
<dbReference type="CDD" id="cd20069">
    <property type="entry name" value="5TM_Oxa1-like"/>
    <property type="match status" value="1"/>
</dbReference>
<evidence type="ECO:0000256" key="10">
    <source>
        <dbReference type="SAM" id="MobiDB-lite"/>
    </source>
</evidence>
<comment type="similarity">
    <text evidence="2 9">Belongs to the OXA1/ALB3/YidC family.</text>
</comment>
<evidence type="ECO:0000256" key="2">
    <source>
        <dbReference type="ARBA" id="ARBA00009877"/>
    </source>
</evidence>
<feature type="region of interest" description="Disordered" evidence="10">
    <location>
        <begin position="166"/>
        <end position="218"/>
    </location>
</feature>
<evidence type="ECO:0000256" key="8">
    <source>
        <dbReference type="ARBA" id="ARBA00023136"/>
    </source>
</evidence>
<evidence type="ECO:0000313" key="13">
    <source>
        <dbReference type="EMBL" id="KAJ3997482.1"/>
    </source>
</evidence>
<keyword evidence="7" id="KW-0496">Mitochondrion</keyword>
<keyword evidence="3 9" id="KW-0812">Transmembrane</keyword>
<evidence type="ECO:0000256" key="5">
    <source>
        <dbReference type="ARBA" id="ARBA00022946"/>
    </source>
</evidence>
<accession>A0ABQ8QG56</accession>
<dbReference type="Pfam" id="PF02096">
    <property type="entry name" value="60KD_IMP"/>
    <property type="match status" value="1"/>
</dbReference>
<dbReference type="EMBL" id="MU790581">
    <property type="protein sequence ID" value="KAJ3997482.1"/>
    <property type="molecule type" value="Genomic_DNA"/>
</dbReference>
<keyword evidence="8 11" id="KW-0472">Membrane</keyword>
<name>A0ABQ8QG56_9AGAR</name>
<dbReference type="InterPro" id="IPR028055">
    <property type="entry name" value="YidC/Oxa/ALB_C"/>
</dbReference>
<evidence type="ECO:0000256" key="1">
    <source>
        <dbReference type="ARBA" id="ARBA00004448"/>
    </source>
</evidence>
<keyword evidence="6 11" id="KW-1133">Transmembrane helix</keyword>
<evidence type="ECO:0000256" key="11">
    <source>
        <dbReference type="SAM" id="Phobius"/>
    </source>
</evidence>
<keyword evidence="4" id="KW-0999">Mitochondrion inner membrane</keyword>
<protein>
    <submittedName>
        <fullName evidence="13">60Kd inner membrane protein-domain-containing protein</fullName>
    </submittedName>
</protein>
<reference evidence="13" key="1">
    <citation type="submission" date="2022-08" db="EMBL/GenBank/DDBJ databases">
        <authorList>
            <consortium name="DOE Joint Genome Institute"/>
            <person name="Min B."/>
            <person name="Riley R."/>
            <person name="Sierra-Patev S."/>
            <person name="Naranjo-Ortiz M."/>
            <person name="Looney B."/>
            <person name="Konkel Z."/>
            <person name="Slot J.C."/>
            <person name="Sakamoto Y."/>
            <person name="Steenwyk J.L."/>
            <person name="Rokas A."/>
            <person name="Carro J."/>
            <person name="Camarero S."/>
            <person name="Ferreira P."/>
            <person name="Molpeceres G."/>
            <person name="Ruiz-Duenas F.J."/>
            <person name="Serrano A."/>
            <person name="Henrissat B."/>
            <person name="Drula E."/>
            <person name="Hughes K.W."/>
            <person name="Mata J.L."/>
            <person name="Ishikawa N.K."/>
            <person name="Vargas-Isla R."/>
            <person name="Ushijima S."/>
            <person name="Smith C.A."/>
            <person name="Ahrendt S."/>
            <person name="Andreopoulos W."/>
            <person name="He G."/>
            <person name="Labutti K."/>
            <person name="Lipzen A."/>
            <person name="Ng V."/>
            <person name="Sandor L."/>
            <person name="Barry K."/>
            <person name="Martinez A.T."/>
            <person name="Xiao Y."/>
            <person name="Gibbons J.G."/>
            <person name="Terashima K."/>
            <person name="Hibbett D.S."/>
            <person name="Grigoriev I.V."/>
        </authorList>
    </citation>
    <scope>NUCLEOTIDE SEQUENCE</scope>
    <source>
        <strain evidence="13">TFB10827</strain>
    </source>
</reference>